<comment type="caution">
    <text evidence="2">The sequence shown here is derived from an EMBL/GenBank/DDBJ whole genome shotgun (WGS) entry which is preliminary data.</text>
</comment>
<reference evidence="3" key="1">
    <citation type="journal article" date="2019" name="Int. J. Syst. Evol. Microbiol.">
        <title>The Global Catalogue of Microorganisms (GCM) 10K type strain sequencing project: providing services to taxonomists for standard genome sequencing and annotation.</title>
        <authorList>
            <consortium name="The Broad Institute Genomics Platform"/>
            <consortium name="The Broad Institute Genome Sequencing Center for Infectious Disease"/>
            <person name="Wu L."/>
            <person name="Ma J."/>
        </authorList>
    </citation>
    <scope>NUCLEOTIDE SEQUENCE [LARGE SCALE GENOMIC DNA]</scope>
    <source>
        <strain evidence="3">CGMCC 1.12237</strain>
    </source>
</reference>
<gene>
    <name evidence="2" type="ORF">ACFPM4_16730</name>
</gene>
<dbReference type="EMBL" id="JBHSMC010000025">
    <property type="protein sequence ID" value="MFC5466367.1"/>
    <property type="molecule type" value="Genomic_DNA"/>
</dbReference>
<proteinExistence type="predicted"/>
<name>A0ABW0LMZ4_9BACI</name>
<accession>A0ABW0LMZ4</accession>
<sequence length="356" mass="39794">MKVITYNSKSQSFELIAGSTRKVARVTGVSLPGETIPNPNNTSENYSLRATDLGIMWDATTDPAKKKIMIAFGDSYDDGWCGSGGGGDPAGWRGSLLAISENSDVENGLKITRMITEDENPTYAKEIIHSEHDVSGNGDHTAIPTAGITVGNRHFIHYMQVRKWGEPGRWDTNFSEIAFSDDEGQNWVKSGVKWGAESKFAQAAYVKADGFVYMLGTPSGRMESAYIARVQEQSILDKNQYEYWDGSEWKRDKEEAATPVIEAPVSELSVAYNSFYKKWIMVYLNEHRSAIVMRSSSSLTDGWSDEVVLMTSQDYPGLYGGFIHPWTNTGRDLYYLTSEWGPYNVFLMHSTLDIKQ</sequence>
<protein>
    <submittedName>
        <fullName evidence="2">DUF4185 domain-containing protein</fullName>
    </submittedName>
</protein>
<organism evidence="2 3">
    <name type="scientific">Lederbergia graminis</name>
    <dbReference type="NCBI Taxonomy" id="735518"/>
    <lineage>
        <taxon>Bacteria</taxon>
        <taxon>Bacillati</taxon>
        <taxon>Bacillota</taxon>
        <taxon>Bacilli</taxon>
        <taxon>Bacillales</taxon>
        <taxon>Bacillaceae</taxon>
        <taxon>Lederbergia</taxon>
    </lineage>
</organism>
<evidence type="ECO:0000313" key="3">
    <source>
        <dbReference type="Proteomes" id="UP001596147"/>
    </source>
</evidence>
<feature type="domain" description="DUF4185" evidence="1">
    <location>
        <begin position="39"/>
        <end position="349"/>
    </location>
</feature>
<keyword evidence="3" id="KW-1185">Reference proteome</keyword>
<dbReference type="Proteomes" id="UP001596147">
    <property type="component" value="Unassembled WGS sequence"/>
</dbReference>
<evidence type="ECO:0000259" key="1">
    <source>
        <dbReference type="Pfam" id="PF13810"/>
    </source>
</evidence>
<evidence type="ECO:0000313" key="2">
    <source>
        <dbReference type="EMBL" id="MFC5466367.1"/>
    </source>
</evidence>
<dbReference type="InterPro" id="IPR025442">
    <property type="entry name" value="DUF4185"/>
</dbReference>
<dbReference type="RefSeq" id="WP_144922096.1">
    <property type="nucleotide sequence ID" value="NZ_JBHSMC010000025.1"/>
</dbReference>
<dbReference type="Pfam" id="PF13810">
    <property type="entry name" value="DUF4185"/>
    <property type="match status" value="1"/>
</dbReference>